<protein>
    <recommendedName>
        <fullName evidence="1">HTH cro/C1-type domain-containing protein</fullName>
    </recommendedName>
</protein>
<dbReference type="InterPro" id="IPR001387">
    <property type="entry name" value="Cro/C1-type_HTH"/>
</dbReference>
<dbReference type="InterPro" id="IPR010982">
    <property type="entry name" value="Lambda_DNA-bd_dom_sf"/>
</dbReference>
<dbReference type="SMART" id="SM00530">
    <property type="entry name" value="HTH_XRE"/>
    <property type="match status" value="1"/>
</dbReference>
<dbReference type="CDD" id="cd00093">
    <property type="entry name" value="HTH_XRE"/>
    <property type="match status" value="1"/>
</dbReference>
<gene>
    <name evidence="2" type="ORF">SDC9_111059</name>
</gene>
<dbReference type="Pfam" id="PF01381">
    <property type="entry name" value="HTH_3"/>
    <property type="match status" value="1"/>
</dbReference>
<reference evidence="2" key="1">
    <citation type="submission" date="2019-08" db="EMBL/GenBank/DDBJ databases">
        <authorList>
            <person name="Kucharzyk K."/>
            <person name="Murdoch R.W."/>
            <person name="Higgins S."/>
            <person name="Loffler F."/>
        </authorList>
    </citation>
    <scope>NUCLEOTIDE SEQUENCE</scope>
</reference>
<dbReference type="GO" id="GO:0003677">
    <property type="term" value="F:DNA binding"/>
    <property type="evidence" value="ECO:0007669"/>
    <property type="project" value="InterPro"/>
</dbReference>
<dbReference type="PROSITE" id="PS50943">
    <property type="entry name" value="HTH_CROC1"/>
    <property type="match status" value="1"/>
</dbReference>
<proteinExistence type="predicted"/>
<evidence type="ECO:0000259" key="1">
    <source>
        <dbReference type="PROSITE" id="PS50943"/>
    </source>
</evidence>
<dbReference type="Gene3D" id="1.10.260.40">
    <property type="entry name" value="lambda repressor-like DNA-binding domains"/>
    <property type="match status" value="1"/>
</dbReference>
<accession>A0A645BLN8</accession>
<evidence type="ECO:0000313" key="2">
    <source>
        <dbReference type="EMBL" id="MPM64173.1"/>
    </source>
</evidence>
<comment type="caution">
    <text evidence="2">The sequence shown here is derived from an EMBL/GenBank/DDBJ whole genome shotgun (WGS) entry which is preliminary data.</text>
</comment>
<organism evidence="2">
    <name type="scientific">bioreactor metagenome</name>
    <dbReference type="NCBI Taxonomy" id="1076179"/>
    <lineage>
        <taxon>unclassified sequences</taxon>
        <taxon>metagenomes</taxon>
        <taxon>ecological metagenomes</taxon>
    </lineage>
</organism>
<dbReference type="AlphaFoldDB" id="A0A645BLN8"/>
<feature type="domain" description="HTH cro/C1-type" evidence="1">
    <location>
        <begin position="7"/>
        <end position="62"/>
    </location>
</feature>
<name>A0A645BLN8_9ZZZZ</name>
<dbReference type="EMBL" id="VSSQ01019806">
    <property type="protein sequence ID" value="MPM64173.1"/>
    <property type="molecule type" value="Genomic_DNA"/>
</dbReference>
<dbReference type="SUPFAM" id="SSF47413">
    <property type="entry name" value="lambda repressor-like DNA-binding domains"/>
    <property type="match status" value="1"/>
</dbReference>
<sequence length="67" mass="7922">MGVKNRLKEIRLKEYMMSSIEFAKLLGVTNTTYSNWELEKVKPTLDTALKVSKILNRTIEQIWYLDE</sequence>